<dbReference type="PANTHER" id="PTHR30055">
    <property type="entry name" value="HTH-TYPE TRANSCRIPTIONAL REGULATOR RUTR"/>
    <property type="match status" value="1"/>
</dbReference>
<evidence type="ECO:0000256" key="3">
    <source>
        <dbReference type="ARBA" id="ARBA00023163"/>
    </source>
</evidence>
<organism evidence="6">
    <name type="scientific">Nakamurella sp. A5-74</name>
    <dbReference type="NCBI Taxonomy" id="3158264"/>
    <lineage>
        <taxon>Bacteria</taxon>
        <taxon>Bacillati</taxon>
        <taxon>Actinomycetota</taxon>
        <taxon>Actinomycetes</taxon>
        <taxon>Nakamurellales</taxon>
        <taxon>Nakamurellaceae</taxon>
        <taxon>Nakamurella</taxon>
    </lineage>
</organism>
<feature type="DNA-binding region" description="H-T-H motif" evidence="4">
    <location>
        <begin position="34"/>
        <end position="53"/>
    </location>
</feature>
<dbReference type="PROSITE" id="PS01081">
    <property type="entry name" value="HTH_TETR_1"/>
    <property type="match status" value="1"/>
</dbReference>
<dbReference type="Gene3D" id="1.10.10.60">
    <property type="entry name" value="Homeodomain-like"/>
    <property type="match status" value="1"/>
</dbReference>
<keyword evidence="2 4" id="KW-0238">DNA-binding</keyword>
<keyword evidence="1" id="KW-0805">Transcription regulation</keyword>
<dbReference type="PANTHER" id="PTHR30055:SF146">
    <property type="entry name" value="HTH-TYPE TRANSCRIPTIONAL DUAL REGULATOR CECR"/>
    <property type="match status" value="1"/>
</dbReference>
<sequence length="209" mass="22273">MVTVSARRVSIDKRRSILAAAAPVFGEFGYERSSIDAIAAAAGVSKPTIYSHFGSKEQLFRESVADSARTLNADSLTAVHALDMRPATWRSGLEKLALELSGCQRSECASALNRLVNAEVGRDPSVFRTVRAAGYEPIIQALAGRLAMLGNAGLLKVSDPVLAAKQFCALIHVDLPDLTALGTQPVADSVVRSSVLTGLETFLRAYRVT</sequence>
<dbReference type="GO" id="GO:0003700">
    <property type="term" value="F:DNA-binding transcription factor activity"/>
    <property type="evidence" value="ECO:0007669"/>
    <property type="project" value="TreeGrafter"/>
</dbReference>
<dbReference type="RefSeq" id="WP_353649238.1">
    <property type="nucleotide sequence ID" value="NZ_CP159218.1"/>
</dbReference>
<reference evidence="6" key="1">
    <citation type="submission" date="2024-05" db="EMBL/GenBank/DDBJ databases">
        <authorList>
            <person name="Cai S.Y."/>
            <person name="Jin L.M."/>
            <person name="Li H.R."/>
        </authorList>
    </citation>
    <scope>NUCLEOTIDE SEQUENCE</scope>
    <source>
        <strain evidence="6">A5-74</strain>
    </source>
</reference>
<name>A0AAU8DRZ5_9ACTN</name>
<dbReference type="PROSITE" id="PS50977">
    <property type="entry name" value="HTH_TETR_2"/>
    <property type="match status" value="1"/>
</dbReference>
<dbReference type="InterPro" id="IPR009057">
    <property type="entry name" value="Homeodomain-like_sf"/>
</dbReference>
<evidence type="ECO:0000256" key="2">
    <source>
        <dbReference type="ARBA" id="ARBA00023125"/>
    </source>
</evidence>
<dbReference type="InterPro" id="IPR023772">
    <property type="entry name" value="DNA-bd_HTH_TetR-type_CS"/>
</dbReference>
<feature type="domain" description="HTH tetR-type" evidence="5">
    <location>
        <begin position="11"/>
        <end position="71"/>
    </location>
</feature>
<evidence type="ECO:0000256" key="4">
    <source>
        <dbReference type="PROSITE-ProRule" id="PRU00335"/>
    </source>
</evidence>
<dbReference type="PRINTS" id="PR00455">
    <property type="entry name" value="HTHTETR"/>
</dbReference>
<dbReference type="GO" id="GO:0045892">
    <property type="term" value="P:negative regulation of DNA-templated transcription"/>
    <property type="evidence" value="ECO:0007669"/>
    <property type="project" value="UniProtKB-ARBA"/>
</dbReference>
<dbReference type="Gene3D" id="1.10.357.10">
    <property type="entry name" value="Tetracycline Repressor, domain 2"/>
    <property type="match status" value="1"/>
</dbReference>
<dbReference type="GO" id="GO:0000976">
    <property type="term" value="F:transcription cis-regulatory region binding"/>
    <property type="evidence" value="ECO:0007669"/>
    <property type="project" value="TreeGrafter"/>
</dbReference>
<dbReference type="Pfam" id="PF14246">
    <property type="entry name" value="TetR_C_7"/>
    <property type="match status" value="1"/>
</dbReference>
<proteinExistence type="predicted"/>
<evidence type="ECO:0000313" key="6">
    <source>
        <dbReference type="EMBL" id="XCG63623.1"/>
    </source>
</evidence>
<dbReference type="InterPro" id="IPR001647">
    <property type="entry name" value="HTH_TetR"/>
</dbReference>
<evidence type="ECO:0000259" key="5">
    <source>
        <dbReference type="PROSITE" id="PS50977"/>
    </source>
</evidence>
<dbReference type="InterPro" id="IPR039536">
    <property type="entry name" value="TetR_C_Proteobacteria"/>
</dbReference>
<dbReference type="FunFam" id="1.10.10.60:FF:000141">
    <property type="entry name" value="TetR family transcriptional regulator"/>
    <property type="match status" value="1"/>
</dbReference>
<dbReference type="Pfam" id="PF00440">
    <property type="entry name" value="TetR_N"/>
    <property type="match status" value="1"/>
</dbReference>
<evidence type="ECO:0000256" key="1">
    <source>
        <dbReference type="ARBA" id="ARBA00023015"/>
    </source>
</evidence>
<dbReference type="EMBL" id="CP159218">
    <property type="protein sequence ID" value="XCG63623.1"/>
    <property type="molecule type" value="Genomic_DNA"/>
</dbReference>
<accession>A0AAU8DRZ5</accession>
<protein>
    <submittedName>
        <fullName evidence="6">TetR/AcrR family transcriptional regulator</fullName>
    </submittedName>
</protein>
<dbReference type="AlphaFoldDB" id="A0AAU8DRZ5"/>
<dbReference type="InterPro" id="IPR050109">
    <property type="entry name" value="HTH-type_TetR-like_transc_reg"/>
</dbReference>
<gene>
    <name evidence="6" type="ORF">ABLG96_20960</name>
</gene>
<dbReference type="SUPFAM" id="SSF46689">
    <property type="entry name" value="Homeodomain-like"/>
    <property type="match status" value="1"/>
</dbReference>
<keyword evidence="3" id="KW-0804">Transcription</keyword>